<evidence type="ECO:0000313" key="2">
    <source>
        <dbReference type="EMBL" id="CAF1642167.1"/>
    </source>
</evidence>
<dbReference type="EMBL" id="CAJNOM010003147">
    <property type="protein sequence ID" value="CAF1642167.1"/>
    <property type="molecule type" value="Genomic_DNA"/>
</dbReference>
<reference evidence="1" key="1">
    <citation type="submission" date="2021-02" db="EMBL/GenBank/DDBJ databases">
        <authorList>
            <person name="Nowell W R."/>
        </authorList>
    </citation>
    <scope>NUCLEOTIDE SEQUENCE</scope>
</reference>
<feature type="non-terminal residue" evidence="1">
    <location>
        <position position="452"/>
    </location>
</feature>
<evidence type="ECO:0000313" key="4">
    <source>
        <dbReference type="Proteomes" id="UP000663877"/>
    </source>
</evidence>
<dbReference type="OrthoDB" id="10364916at2759"/>
<dbReference type="Gene3D" id="3.40.50.150">
    <property type="entry name" value="Vaccinia Virus protein VP39"/>
    <property type="match status" value="1"/>
</dbReference>
<feature type="non-terminal residue" evidence="1">
    <location>
        <position position="1"/>
    </location>
</feature>
<dbReference type="Proteomes" id="UP000663877">
    <property type="component" value="Unassembled WGS sequence"/>
</dbReference>
<dbReference type="AlphaFoldDB" id="A0A815SIH2"/>
<dbReference type="Proteomes" id="UP000663832">
    <property type="component" value="Unassembled WGS sequence"/>
</dbReference>
<organism evidence="1 4">
    <name type="scientific">Adineta steineri</name>
    <dbReference type="NCBI Taxonomy" id="433720"/>
    <lineage>
        <taxon>Eukaryota</taxon>
        <taxon>Metazoa</taxon>
        <taxon>Spiralia</taxon>
        <taxon>Gnathifera</taxon>
        <taxon>Rotifera</taxon>
        <taxon>Eurotatoria</taxon>
        <taxon>Bdelloidea</taxon>
        <taxon>Adinetida</taxon>
        <taxon>Adinetidae</taxon>
        <taxon>Adineta</taxon>
    </lineage>
</organism>
<accession>A0A815SIH2</accession>
<evidence type="ECO:0000313" key="1">
    <source>
        <dbReference type="EMBL" id="CAF1493536.1"/>
    </source>
</evidence>
<evidence type="ECO:0000313" key="3">
    <source>
        <dbReference type="Proteomes" id="UP000663832"/>
    </source>
</evidence>
<keyword evidence="3" id="KW-1185">Reference proteome</keyword>
<gene>
    <name evidence="1" type="ORF">BJG266_LOCUS42748</name>
    <name evidence="2" type="ORF">QVE165_LOCUS59636</name>
</gene>
<dbReference type="InterPro" id="IPR029063">
    <property type="entry name" value="SAM-dependent_MTases_sf"/>
</dbReference>
<comment type="caution">
    <text evidence="1">The sequence shown here is derived from an EMBL/GenBank/DDBJ whole genome shotgun (WGS) entry which is preliminary data.</text>
</comment>
<proteinExistence type="predicted"/>
<sequence>MKRVWTDSPITKDISHLLPSPNQILNNQLNSISNQDLIESIEPFNELAAYYAQMAIKDLDLNHIYHPLLNACRSLASTLHSEQVPWHSTQLRLIQLIERFPRLKPFLIVLNKYGSHLKDILSGEKTGLDIFFSDKEIGETFQQVKTLLSATKTQQVFHSICQYLQLQYEQQQQTKDNSFQNYRLRIFWLTDSDCSDVLPILDLLLNLSQQTGLLIGLHYADSNPIQLANAQQTFNTHLTNQTKNLSIIYDETIDLYDSKTFEKIPIESFDIIFSANELLGNQDLTKKHSLIALRRLLVPNGLLLLLALVHTTLLEQIQEFNSIESTINQNENTFIISQKTISNDILQTLDERINQTCDDDLAFEQNEELLHGTFSHIFQIIQKPSLQFYPFVYVLTDHAQFNNDSNLNLIASPFIGLARSLITEYERNRLKLIDLQTSLNNNNQSIFLHILI</sequence>
<name>A0A815SIH2_9BILA</name>
<protein>
    <submittedName>
        <fullName evidence="1">Uncharacterized protein</fullName>
    </submittedName>
</protein>
<dbReference type="SUPFAM" id="SSF53335">
    <property type="entry name" value="S-adenosyl-L-methionine-dependent methyltransferases"/>
    <property type="match status" value="1"/>
</dbReference>
<dbReference type="EMBL" id="CAJNOI010002819">
    <property type="protein sequence ID" value="CAF1493536.1"/>
    <property type="molecule type" value="Genomic_DNA"/>
</dbReference>